<dbReference type="InterPro" id="IPR032710">
    <property type="entry name" value="NTF2-like_dom_sf"/>
</dbReference>
<reference evidence="2" key="1">
    <citation type="submission" date="2019-07" db="EMBL/GenBank/DDBJ databases">
        <authorList>
            <person name="De-Chao Zhang Q."/>
        </authorList>
    </citation>
    <scope>NUCLEOTIDE SEQUENCE</scope>
    <source>
        <strain evidence="2">TP-CH-4</strain>
    </source>
</reference>
<dbReference type="Proteomes" id="UP000707206">
    <property type="component" value="Unassembled WGS sequence"/>
</dbReference>
<feature type="domain" description="SnoaL-like" evidence="1">
    <location>
        <begin position="47"/>
        <end position="141"/>
    </location>
</feature>
<evidence type="ECO:0000313" key="2">
    <source>
        <dbReference type="EMBL" id="NHF61272.1"/>
    </source>
</evidence>
<dbReference type="EMBL" id="VIKU02000007">
    <property type="protein sequence ID" value="NHF61272.1"/>
    <property type="molecule type" value="Genomic_DNA"/>
</dbReference>
<accession>A0A967B1A6</accession>
<evidence type="ECO:0000313" key="3">
    <source>
        <dbReference type="Proteomes" id="UP000707206"/>
    </source>
</evidence>
<dbReference type="SUPFAM" id="SSF54427">
    <property type="entry name" value="NTF2-like"/>
    <property type="match status" value="1"/>
</dbReference>
<name>A0A967B1A6_9FLAO</name>
<proteinExistence type="predicted"/>
<dbReference type="InterPro" id="IPR037401">
    <property type="entry name" value="SnoaL-like"/>
</dbReference>
<sequence>MRLILIFGVLGTLLLNLYSCKTGNSKGLGEKSTNYNHPVRVLYMSSIEAFNQGKLDSFLGNFDSDIRMYGTDGTYFGIDALRERFADVFKQFPNVRMEILELDLEILSDEIVLVDFKWKVYPMGQGPSYSGLGSGIYLYQDDNWTEILEAEKVTHIDKELARPE</sequence>
<organism evidence="2 3">
    <name type="scientific">Pelagihabitans pacificus</name>
    <dbReference type="NCBI Taxonomy" id="2696054"/>
    <lineage>
        <taxon>Bacteria</taxon>
        <taxon>Pseudomonadati</taxon>
        <taxon>Bacteroidota</taxon>
        <taxon>Flavobacteriia</taxon>
        <taxon>Flavobacteriales</taxon>
        <taxon>Flavobacteriaceae</taxon>
        <taxon>Pelagihabitans</taxon>
    </lineage>
</organism>
<protein>
    <submittedName>
        <fullName evidence="2">Nuclear transport factor 2 family protein</fullName>
    </submittedName>
</protein>
<dbReference type="Pfam" id="PF12680">
    <property type="entry name" value="SnoaL_2"/>
    <property type="match status" value="1"/>
</dbReference>
<comment type="caution">
    <text evidence="2">The sequence shown here is derived from an EMBL/GenBank/DDBJ whole genome shotgun (WGS) entry which is preliminary data.</text>
</comment>
<dbReference type="Gene3D" id="3.10.450.50">
    <property type="match status" value="1"/>
</dbReference>
<reference evidence="2" key="2">
    <citation type="submission" date="2020-03" db="EMBL/GenBank/DDBJ databases">
        <title>Flavobacteriaceae bacterium strain TP-CH-4, a member of the family Flavobacteriaceae isolated from a deep-sea seamount.</title>
        <authorList>
            <person name="Zhang D.-C."/>
        </authorList>
    </citation>
    <scope>NUCLEOTIDE SEQUENCE</scope>
    <source>
        <strain evidence="2">TP-CH-4</strain>
    </source>
</reference>
<dbReference type="RefSeq" id="WP_152575775.1">
    <property type="nucleotide sequence ID" value="NZ_VIKU02000007.1"/>
</dbReference>
<dbReference type="AlphaFoldDB" id="A0A967B1A6"/>
<evidence type="ECO:0000259" key="1">
    <source>
        <dbReference type="Pfam" id="PF12680"/>
    </source>
</evidence>
<gene>
    <name evidence="2" type="ORF">FK220_018105</name>
</gene>
<keyword evidence="3" id="KW-1185">Reference proteome</keyword>